<name>A0A8J4D190_9CHLO</name>
<feature type="region of interest" description="Disordered" evidence="1">
    <location>
        <begin position="1161"/>
        <end position="1200"/>
    </location>
</feature>
<dbReference type="EMBL" id="BNCP01000090">
    <property type="protein sequence ID" value="GIL93201.1"/>
    <property type="molecule type" value="Genomic_DNA"/>
</dbReference>
<proteinExistence type="predicted"/>
<feature type="non-terminal residue" evidence="3">
    <location>
        <position position="1"/>
    </location>
</feature>
<organism evidence="3 4">
    <name type="scientific">Volvox reticuliferus</name>
    <dbReference type="NCBI Taxonomy" id="1737510"/>
    <lineage>
        <taxon>Eukaryota</taxon>
        <taxon>Viridiplantae</taxon>
        <taxon>Chlorophyta</taxon>
        <taxon>core chlorophytes</taxon>
        <taxon>Chlorophyceae</taxon>
        <taxon>CS clade</taxon>
        <taxon>Chlamydomonadales</taxon>
        <taxon>Volvocaceae</taxon>
        <taxon>Volvox</taxon>
    </lineage>
</organism>
<evidence type="ECO:0000313" key="3">
    <source>
        <dbReference type="EMBL" id="GIL93201.1"/>
    </source>
</evidence>
<feature type="compositionally biased region" description="Low complexity" evidence="1">
    <location>
        <begin position="58"/>
        <end position="69"/>
    </location>
</feature>
<accession>A0A8J4D190</accession>
<keyword evidence="4" id="KW-1185">Reference proteome</keyword>
<dbReference type="Pfam" id="PF11919">
    <property type="entry name" value="PSME4_C"/>
    <property type="match status" value="1"/>
</dbReference>
<feature type="compositionally biased region" description="Gly residues" evidence="1">
    <location>
        <begin position="1175"/>
        <end position="1188"/>
    </location>
</feature>
<dbReference type="GO" id="GO:0070628">
    <property type="term" value="F:proteasome binding"/>
    <property type="evidence" value="ECO:0007669"/>
    <property type="project" value="InterPro"/>
</dbReference>
<dbReference type="GO" id="GO:0010499">
    <property type="term" value="P:proteasomal ubiquitin-independent protein catabolic process"/>
    <property type="evidence" value="ECO:0007669"/>
    <property type="project" value="TreeGrafter"/>
</dbReference>
<dbReference type="PANTHER" id="PTHR32170">
    <property type="entry name" value="PROTEASOME ACTIVATOR COMPLEX SUBUNIT 4"/>
    <property type="match status" value="1"/>
</dbReference>
<sequence>VQRLAAFVLGGTAPGVAAEVALIASNAVSAAPRETLKSLLLPLLSRVEAEVEELPRLPDGGDTAGAAAAAPPPAPSTAREAMLHYQLTILIDALNQLHASFLLAPNLHEVIGRAAVVAAPPPQQHQAPSGGGGAVDTAGDCAAAEGPPPGSLLSRVLALGDKLMVVNSLLLQEDASALGAAVIMPLPRYWLEPHLPWRRPAGRTGSPVPLVPGRGVECWVDKFGTGYQPARWWTPSPAHRALANRLLQQHLVAPAQRLRELVAGGTAGGGGGSRWGGDATTKLRIRGELLKIRGMLQHSLCMLRDFGFQEVGLSGESGVSGDGGGGGGVPLSVFGSLGLTVGDPGIREQLAEALVEVCSALRSAGDPELLAIAARCGGVLLAAGSVEYVTAQEDERSQRATTHLHSDAPVASRLMPGTIWRRRSPLWLVQARLLNTLLSRASAAAFRSWATTQQPELTSLKQLPPAYLALLHSQCLLAQHPNTQLAKGAASAVEVATKRFPCLAPAFLPYFLATLADVSYNWSPSVAAPPSPPPLAEFFIRVRDAAFGGADGASTAAAPAAAPAAPSLSEIERNGKVQGACHTINSTLNFWRTISRSPEWLAAALAALLAARVYNESVPQKALGGLMLKFAGRFLHPPAMSYNGAEYTGLIRALLDVSKPGAMARLGAPFRYTVIANVMLTLLLPHRYGPSEDAESAAGTTVMADGGSGSGGSDYGGVGGAGPGVAGLLLRHMLGLLAGTDAPQLRQLGMSGTFLPLCAVEEYGAPLPQLVGVLREVISAAAEPLAAADPVAAAAASTVGGSWGSRLLHALIHNHTELDNAEAMKDKRGAGLLDLQRRVLNMTFEEMAGGVASLPLERLARWPNDGLAVPAAVAEGAFVVRHARLVHLLAAAAPAEMLLALKDPLEVLTAPDRLTTAGDGADKAEMAAAAEVLAGLLASGAPWVATAATDAGGGGGGGGGGGWVLAALARAVRGTSLDMSESWALSYRYAVHGLLDGLFPERLYTVAPLGPNRALPPKPPLAEGLTSNTLTSALGDLLAVSMPSSLGPLPPPVVAATEAIGVGAGNDAAGNGGGSGGGGLPARIKRLRCVGAVVRELVGLDPSQELPLPVRMFWRGLLDELHASAASLECLSLREQLRNPITDTLAYFGASEGLLSVLSRQQRRKHGGGREHAGVGAGGNGNDSGGDGLTTNGSNAEGDIIKINGEPSGVSTPAEMEIEVGGGGGGDADAVLLVLPPGNSPHQRYHDGLSELRSRARSLAVTLAARFNEAALQVQTARAAEAAVAPTPTPSPPGAAATPQTSGGGGGAGTGDSPSSRAATDELVMVDAADIVSVSASASETTSPGGSAAAGGSAGGAAAAAAAAAVVPMDVDISGGSSGSVATTAGAGAVAHLGLGLEVLFDAAARHRAPELRELVVGMLPGLLRLQDVAGPELQKFAKEFQATLLVVRCLSLNTHADATTGVSRGGGAVMLVAALDALSAAAVVEVPWSARAAALSYAQMFWFRHAPLLSPEQLRHLQSVVAASLQDSKAEVRSLAAATLSGLLHGTAPEDVNALRLHLLEKASQLFGAGAGRRRPHRQGSAAVDASTAAARSPQQLQLEKLGCVAGLSALLMSDPYDVRAWLPPVLMAVVRAAGGGERDGAVRGEAGRALREFRRTHEAEALEELRGLMDADDWDCFTQATGTASYFV</sequence>
<gene>
    <name evidence="3" type="ORF">Vretifemale_20641</name>
</gene>
<evidence type="ECO:0000256" key="1">
    <source>
        <dbReference type="SAM" id="MobiDB-lite"/>
    </source>
</evidence>
<dbReference type="Proteomes" id="UP000747110">
    <property type="component" value="Unassembled WGS sequence"/>
</dbReference>
<reference evidence="3" key="1">
    <citation type="journal article" date="2021" name="Proc. Natl. Acad. Sci. U.S.A.">
        <title>Three genomes in the algal genus Volvox reveal the fate of a haploid sex-determining region after a transition to homothallism.</title>
        <authorList>
            <person name="Yamamoto K."/>
            <person name="Hamaji T."/>
            <person name="Kawai-Toyooka H."/>
            <person name="Matsuzaki R."/>
            <person name="Takahashi F."/>
            <person name="Nishimura Y."/>
            <person name="Kawachi M."/>
            <person name="Noguchi H."/>
            <person name="Minakuchi Y."/>
            <person name="Umen J.G."/>
            <person name="Toyoda A."/>
            <person name="Nozaki H."/>
        </authorList>
    </citation>
    <scope>NUCLEOTIDE SEQUENCE</scope>
    <source>
        <strain evidence="3">NIES-3786</strain>
    </source>
</reference>
<dbReference type="GO" id="GO:0016504">
    <property type="term" value="F:peptidase activator activity"/>
    <property type="evidence" value="ECO:0007669"/>
    <property type="project" value="InterPro"/>
</dbReference>
<dbReference type="GO" id="GO:0005829">
    <property type="term" value="C:cytosol"/>
    <property type="evidence" value="ECO:0007669"/>
    <property type="project" value="TreeGrafter"/>
</dbReference>
<dbReference type="GO" id="GO:0005634">
    <property type="term" value="C:nucleus"/>
    <property type="evidence" value="ECO:0007669"/>
    <property type="project" value="TreeGrafter"/>
</dbReference>
<feature type="domain" description="Proteasome activator complex subunit 4 C-terminal" evidence="2">
    <location>
        <begin position="1601"/>
        <end position="1689"/>
    </location>
</feature>
<protein>
    <recommendedName>
        <fullName evidence="2">Proteasome activator complex subunit 4 C-terminal domain-containing protein</fullName>
    </recommendedName>
</protein>
<comment type="caution">
    <text evidence="3">The sequence shown here is derived from an EMBL/GenBank/DDBJ whole genome shotgun (WGS) entry which is preliminary data.</text>
</comment>
<dbReference type="InterPro" id="IPR021843">
    <property type="entry name" value="PSME4_C"/>
</dbReference>
<dbReference type="PANTHER" id="PTHR32170:SF3">
    <property type="entry name" value="PROTEASOME ACTIVATOR COMPLEX SUBUNIT 4"/>
    <property type="match status" value="1"/>
</dbReference>
<dbReference type="InterPro" id="IPR035309">
    <property type="entry name" value="PSME4"/>
</dbReference>
<evidence type="ECO:0000259" key="2">
    <source>
        <dbReference type="Pfam" id="PF11919"/>
    </source>
</evidence>
<dbReference type="OrthoDB" id="544598at2759"/>
<evidence type="ECO:0000313" key="4">
    <source>
        <dbReference type="Proteomes" id="UP000747110"/>
    </source>
</evidence>
<feature type="region of interest" description="Disordered" evidence="1">
    <location>
        <begin position="56"/>
        <end position="75"/>
    </location>
</feature>
<feature type="region of interest" description="Disordered" evidence="1">
    <location>
        <begin position="1281"/>
        <end position="1317"/>
    </location>
</feature>